<proteinExistence type="predicted"/>
<gene>
    <name evidence="1" type="ORF">NATSA_15115</name>
</gene>
<protein>
    <submittedName>
        <fullName evidence="1">Uncharacterized protein</fullName>
    </submittedName>
</protein>
<evidence type="ECO:0000313" key="2">
    <source>
        <dbReference type="Proteomes" id="UP000673975"/>
    </source>
</evidence>
<name>A0A8J7RW28_9BACT</name>
<dbReference type="AlphaFoldDB" id="A0A8J7RW28"/>
<accession>A0A8J7RW28</accession>
<dbReference type="RefSeq" id="WP_210513466.1">
    <property type="nucleotide sequence ID" value="NZ_JAFIDN010000022.1"/>
</dbReference>
<reference evidence="1" key="1">
    <citation type="submission" date="2021-02" db="EMBL/GenBank/DDBJ databases">
        <title>Natronogracilivirga saccharolytica gen. nov. sp. nov. a new anaerobic, haloalkiliphilic carbohydrate-fermenting bacterium from soda lake and proposing of Cyclonatronumiaceae fam. nov. in the phylum Balneolaeota.</title>
        <authorList>
            <person name="Zhilina T.N."/>
            <person name="Sorokin D.Y."/>
            <person name="Zavarzina D.G."/>
            <person name="Toshchakov S.V."/>
            <person name="Kublanov I.V."/>
        </authorList>
    </citation>
    <scope>NUCLEOTIDE SEQUENCE</scope>
    <source>
        <strain evidence="1">Z-1702</strain>
    </source>
</reference>
<dbReference type="EMBL" id="JAFIDN010000022">
    <property type="protein sequence ID" value="MBP3194007.1"/>
    <property type="molecule type" value="Genomic_DNA"/>
</dbReference>
<organism evidence="1 2">
    <name type="scientific">Natronogracilivirga saccharolytica</name>
    <dbReference type="NCBI Taxonomy" id="2812953"/>
    <lineage>
        <taxon>Bacteria</taxon>
        <taxon>Pseudomonadati</taxon>
        <taxon>Balneolota</taxon>
        <taxon>Balneolia</taxon>
        <taxon>Balneolales</taxon>
        <taxon>Cyclonatronaceae</taxon>
        <taxon>Natronogracilivirga</taxon>
    </lineage>
</organism>
<dbReference type="Proteomes" id="UP000673975">
    <property type="component" value="Unassembled WGS sequence"/>
</dbReference>
<comment type="caution">
    <text evidence="1">The sequence shown here is derived from an EMBL/GenBank/DDBJ whole genome shotgun (WGS) entry which is preliminary data.</text>
</comment>
<evidence type="ECO:0000313" key="1">
    <source>
        <dbReference type="EMBL" id="MBP3194007.1"/>
    </source>
</evidence>
<keyword evidence="2" id="KW-1185">Reference proteome</keyword>
<sequence length="198" mass="22988">MLFCPLFPDYANNFIFVSSEGASGISSFLKSPVVRKFHGNGIFGLWDHDRAGHDEFKKFKSNNNSRVNDFKVVSTNHQIYCGQYILPEEYIELKNEQNSLAVPIEFMFPPNVIERAVNEGSLILEDRVGSVSDYEYNMKVNLTNQFAENFPDEYRYLFQKINPDCKNDFAEWTNNLNNADYTYYTNTLNGIIQLFNNH</sequence>